<dbReference type="AlphaFoldDB" id="A0A6A5U1D7"/>
<gene>
    <name evidence="1" type="ORF">CC80DRAFT_407597</name>
</gene>
<dbReference type="PANTHER" id="PTHR41517">
    <property type="entry name" value="1,2-DIOXYGENASE PROTEIN-RELATED"/>
    <property type="match status" value="1"/>
</dbReference>
<dbReference type="InterPro" id="IPR014710">
    <property type="entry name" value="RmlC-like_jellyroll"/>
</dbReference>
<dbReference type="Gene3D" id="2.60.120.10">
    <property type="entry name" value="Jelly Rolls"/>
    <property type="match status" value="1"/>
</dbReference>
<dbReference type="PANTHER" id="PTHR41517:SF1">
    <property type="entry name" value="CUPIN"/>
    <property type="match status" value="1"/>
</dbReference>
<protein>
    <submittedName>
        <fullName evidence="1">RmlC-like cupin</fullName>
    </submittedName>
</protein>
<dbReference type="CDD" id="cd06992">
    <property type="entry name" value="cupin_GDO-like_C"/>
    <property type="match status" value="1"/>
</dbReference>
<dbReference type="EMBL" id="ML976986">
    <property type="protein sequence ID" value="KAF1958973.1"/>
    <property type="molecule type" value="Genomic_DNA"/>
</dbReference>
<dbReference type="InterPro" id="IPR047183">
    <property type="entry name" value="GDO-like"/>
</dbReference>
<sequence>RIGMERGDVILTPTWNWHDHGKDGSGPMIWLDALDLPLFQFFPTHFVGHFEEKRNPAEVVDTDRSSIMFPWKKMKGALDGMEGGWVRKEYRKADGSYVSKTLNPSAERLSRSASSETRRETTSSVYHVVSGSGYSWIGGPRFQWKQGDTFCVPSWHLYQHFSGSEEMAYLCRFDDKPMIEALGFYRSEGMDTETSVT</sequence>
<dbReference type="InterPro" id="IPR011051">
    <property type="entry name" value="RmlC_Cupin_sf"/>
</dbReference>
<organism evidence="1 2">
    <name type="scientific">Byssothecium circinans</name>
    <dbReference type="NCBI Taxonomy" id="147558"/>
    <lineage>
        <taxon>Eukaryota</taxon>
        <taxon>Fungi</taxon>
        <taxon>Dikarya</taxon>
        <taxon>Ascomycota</taxon>
        <taxon>Pezizomycotina</taxon>
        <taxon>Dothideomycetes</taxon>
        <taxon>Pleosporomycetidae</taxon>
        <taxon>Pleosporales</taxon>
        <taxon>Massarineae</taxon>
        <taxon>Massarinaceae</taxon>
        <taxon>Byssothecium</taxon>
    </lineage>
</organism>
<evidence type="ECO:0000313" key="1">
    <source>
        <dbReference type="EMBL" id="KAF1958973.1"/>
    </source>
</evidence>
<accession>A0A6A5U1D7</accession>
<dbReference type="GO" id="GO:0051213">
    <property type="term" value="F:dioxygenase activity"/>
    <property type="evidence" value="ECO:0007669"/>
    <property type="project" value="InterPro"/>
</dbReference>
<dbReference type="SUPFAM" id="SSF51182">
    <property type="entry name" value="RmlC-like cupins"/>
    <property type="match status" value="1"/>
</dbReference>
<reference evidence="1" key="1">
    <citation type="journal article" date="2020" name="Stud. Mycol.">
        <title>101 Dothideomycetes genomes: a test case for predicting lifestyles and emergence of pathogens.</title>
        <authorList>
            <person name="Haridas S."/>
            <person name="Albert R."/>
            <person name="Binder M."/>
            <person name="Bloem J."/>
            <person name="Labutti K."/>
            <person name="Salamov A."/>
            <person name="Andreopoulos B."/>
            <person name="Baker S."/>
            <person name="Barry K."/>
            <person name="Bills G."/>
            <person name="Bluhm B."/>
            <person name="Cannon C."/>
            <person name="Castanera R."/>
            <person name="Culley D."/>
            <person name="Daum C."/>
            <person name="Ezra D."/>
            <person name="Gonzalez J."/>
            <person name="Henrissat B."/>
            <person name="Kuo A."/>
            <person name="Liang C."/>
            <person name="Lipzen A."/>
            <person name="Lutzoni F."/>
            <person name="Magnuson J."/>
            <person name="Mondo S."/>
            <person name="Nolan M."/>
            <person name="Ohm R."/>
            <person name="Pangilinan J."/>
            <person name="Park H.-J."/>
            <person name="Ramirez L."/>
            <person name="Alfaro M."/>
            <person name="Sun H."/>
            <person name="Tritt A."/>
            <person name="Yoshinaga Y."/>
            <person name="Zwiers L.-H."/>
            <person name="Turgeon B."/>
            <person name="Goodwin S."/>
            <person name="Spatafora J."/>
            <person name="Crous P."/>
            <person name="Grigoriev I."/>
        </authorList>
    </citation>
    <scope>NUCLEOTIDE SEQUENCE</scope>
    <source>
        <strain evidence="1">CBS 675.92</strain>
    </source>
</reference>
<name>A0A6A5U1D7_9PLEO</name>
<feature type="non-terminal residue" evidence="1">
    <location>
        <position position="1"/>
    </location>
</feature>
<proteinExistence type="predicted"/>
<keyword evidence="2" id="KW-1185">Reference proteome</keyword>
<evidence type="ECO:0000313" key="2">
    <source>
        <dbReference type="Proteomes" id="UP000800035"/>
    </source>
</evidence>
<dbReference type="Proteomes" id="UP000800035">
    <property type="component" value="Unassembled WGS sequence"/>
</dbReference>
<dbReference type="OrthoDB" id="2205143at2759"/>